<dbReference type="GO" id="GO:0016020">
    <property type="term" value="C:membrane"/>
    <property type="evidence" value="ECO:0007669"/>
    <property type="project" value="UniProtKB-SubCell"/>
</dbReference>
<feature type="transmembrane region" description="Helical" evidence="5">
    <location>
        <begin position="80"/>
        <end position="104"/>
    </location>
</feature>
<dbReference type="Pfam" id="PF03619">
    <property type="entry name" value="Solute_trans_a"/>
    <property type="match status" value="1"/>
</dbReference>
<dbReference type="InterPro" id="IPR005178">
    <property type="entry name" value="Ostalpha/TMEM184C"/>
</dbReference>
<name>A0A0D2KGM6_9EURO</name>
<keyword evidence="3 5" id="KW-1133">Transmembrane helix</keyword>
<evidence type="ECO:0000256" key="4">
    <source>
        <dbReference type="ARBA" id="ARBA00023136"/>
    </source>
</evidence>
<evidence type="ECO:0000313" key="7">
    <source>
        <dbReference type="Proteomes" id="UP000053411"/>
    </source>
</evidence>
<reference evidence="6 7" key="1">
    <citation type="submission" date="2015-01" db="EMBL/GenBank/DDBJ databases">
        <title>The Genome Sequence of Fonsecaea multimorphosa CBS 102226.</title>
        <authorList>
            <consortium name="The Broad Institute Genomics Platform"/>
            <person name="Cuomo C."/>
            <person name="de Hoog S."/>
            <person name="Gorbushina A."/>
            <person name="Stielow B."/>
            <person name="Teixiera M."/>
            <person name="Abouelleil A."/>
            <person name="Chapman S.B."/>
            <person name="Priest M."/>
            <person name="Young S.K."/>
            <person name="Wortman J."/>
            <person name="Nusbaum C."/>
            <person name="Birren B."/>
        </authorList>
    </citation>
    <scope>NUCLEOTIDE SEQUENCE [LARGE SCALE GENOMIC DNA]</scope>
    <source>
        <strain evidence="6 7">CBS 102226</strain>
    </source>
</reference>
<feature type="transmembrane region" description="Helical" evidence="5">
    <location>
        <begin position="272"/>
        <end position="292"/>
    </location>
</feature>
<proteinExistence type="predicted"/>
<feature type="transmembrane region" description="Helical" evidence="5">
    <location>
        <begin position="232"/>
        <end position="252"/>
    </location>
</feature>
<dbReference type="GeneID" id="27714272"/>
<comment type="subcellular location">
    <subcellularLocation>
        <location evidence="1">Membrane</location>
        <topology evidence="1">Multi-pass membrane protein</topology>
    </subcellularLocation>
</comment>
<dbReference type="RefSeq" id="XP_016629941.1">
    <property type="nucleotide sequence ID" value="XM_016779022.1"/>
</dbReference>
<evidence type="ECO:0000256" key="5">
    <source>
        <dbReference type="SAM" id="Phobius"/>
    </source>
</evidence>
<feature type="transmembrane region" description="Helical" evidence="5">
    <location>
        <begin position="190"/>
        <end position="212"/>
    </location>
</feature>
<dbReference type="PANTHER" id="PTHR23423">
    <property type="entry name" value="ORGANIC SOLUTE TRANSPORTER-RELATED"/>
    <property type="match status" value="1"/>
</dbReference>
<feature type="transmembrane region" description="Helical" evidence="5">
    <location>
        <begin position="17"/>
        <end position="44"/>
    </location>
</feature>
<dbReference type="OrthoDB" id="5348404at2759"/>
<feature type="transmembrane region" description="Helical" evidence="5">
    <location>
        <begin position="150"/>
        <end position="178"/>
    </location>
</feature>
<feature type="transmembrane region" description="Helical" evidence="5">
    <location>
        <begin position="56"/>
        <end position="74"/>
    </location>
</feature>
<dbReference type="Proteomes" id="UP000053411">
    <property type="component" value="Unassembled WGS sequence"/>
</dbReference>
<accession>A0A0D2KGM6</accession>
<keyword evidence="2 5" id="KW-0812">Transmembrane</keyword>
<gene>
    <name evidence="6" type="ORF">Z520_08526</name>
</gene>
<dbReference type="AlphaFoldDB" id="A0A0D2KGM6"/>
<evidence type="ECO:0000256" key="2">
    <source>
        <dbReference type="ARBA" id="ARBA00022692"/>
    </source>
</evidence>
<keyword evidence="4 5" id="KW-0472">Membrane</keyword>
<evidence type="ECO:0000256" key="1">
    <source>
        <dbReference type="ARBA" id="ARBA00004141"/>
    </source>
</evidence>
<sequence length="445" mass="50354">MRVSENALGNGWTVHEILVWIAAGSTILAVLVSLSQIFMHAVHYLQPSQQKHVTRILLMVPVYGVSNLLAAIYYKKSIYFLLIGNAYAAFGLASFFNLVSSYIAPDLHQQKVYFRTVTPKKWKWPISWLQKCTGGAEKGLLRNPRSGLTWFNIIFFGVFQYCFVLMTTSIAGVIAQIFDRYCSEAPIQPAFAHIYILVFNSASAIVSSYCLVQYHDQNVNDVSEWKSKFQFFCINIVLYLSTYQTLLLSILVRVGAFKATYYFQTPDLNVTLPATLLCAEMAIISLLHLWAYPYKPYTMNERWSRLDGSEASASGSYQGGLLGLKAFVDVLNWWDIFKAIGRATRWMFVGRRGRHADPSYALRTDHTMGSQFGATRRLANFGSPTFSGVSKAGNGAYFEGHELLAQNDPNMARRESDNEYRYGSDPHDIGLVPTAYRSHYSRDYI</sequence>
<dbReference type="VEuPathDB" id="FungiDB:Z520_08526"/>
<evidence type="ECO:0008006" key="8">
    <source>
        <dbReference type="Google" id="ProtNLM"/>
    </source>
</evidence>
<organism evidence="6 7">
    <name type="scientific">Fonsecaea multimorphosa CBS 102226</name>
    <dbReference type="NCBI Taxonomy" id="1442371"/>
    <lineage>
        <taxon>Eukaryota</taxon>
        <taxon>Fungi</taxon>
        <taxon>Dikarya</taxon>
        <taxon>Ascomycota</taxon>
        <taxon>Pezizomycotina</taxon>
        <taxon>Eurotiomycetes</taxon>
        <taxon>Chaetothyriomycetidae</taxon>
        <taxon>Chaetothyriales</taxon>
        <taxon>Herpotrichiellaceae</taxon>
        <taxon>Fonsecaea</taxon>
    </lineage>
</organism>
<protein>
    <recommendedName>
        <fullName evidence="8">DUF300 domain protein</fullName>
    </recommendedName>
</protein>
<evidence type="ECO:0000313" key="6">
    <source>
        <dbReference type="EMBL" id="KIX95818.1"/>
    </source>
</evidence>
<keyword evidence="7" id="KW-1185">Reference proteome</keyword>
<dbReference type="STRING" id="1442371.A0A0D2KGM6"/>
<dbReference type="SMART" id="SM01417">
    <property type="entry name" value="Solute_trans_a"/>
    <property type="match status" value="1"/>
</dbReference>
<evidence type="ECO:0000256" key="3">
    <source>
        <dbReference type="ARBA" id="ARBA00022989"/>
    </source>
</evidence>
<dbReference type="EMBL" id="KN848080">
    <property type="protein sequence ID" value="KIX95818.1"/>
    <property type="molecule type" value="Genomic_DNA"/>
</dbReference>